<dbReference type="SUPFAM" id="SSF54106">
    <property type="entry name" value="LysM domain"/>
    <property type="match status" value="1"/>
</dbReference>
<dbReference type="AlphaFoldDB" id="A0A835W9S7"/>
<feature type="region of interest" description="Disordered" evidence="1">
    <location>
        <begin position="203"/>
        <end position="249"/>
    </location>
</feature>
<dbReference type="PANTHER" id="PTHR20932">
    <property type="entry name" value="LYSM AND PUTATIVE PEPTIDOGLYCAN-BINDING DOMAIN-CONTAINING PROTEIN"/>
    <property type="match status" value="1"/>
</dbReference>
<name>A0A835W9S7_9CHLO</name>
<sequence length="353" mass="35729">MESSMESVSTAFDQGSPSTSQGGEVPSHGLTFIKHQVTKMDTLAGLAIKYNVSVGDIKRANGLLSDSAMYGRGTILIPSGHLPIGEELQRICAQVLAGVNRDPVLHAEQAQHPASSALGRIATTLNVVNGQSYPADLPISEAAFYAMCQCGGCGPMDPNGLCNRNLQPIELELTDRSSEGTYLPPASAGPTRQHDAVVRLRRNGRGGVGGEEDDNDSGNSGWGWASGAAQRPPPYAVGARAGAGGDTGSDNGQRLAAWFSELGKAIGEGVSQTVAKVKEAANQPVLARTSGNGSGMGGFGAAADAVLSSARGRKGSASALLGRAPFEGGAGSSVAGGSGSGVYAKAKHGGKAD</sequence>
<dbReference type="CDD" id="cd00118">
    <property type="entry name" value="LysM"/>
    <property type="match status" value="1"/>
</dbReference>
<evidence type="ECO:0000256" key="1">
    <source>
        <dbReference type="SAM" id="MobiDB-lite"/>
    </source>
</evidence>
<evidence type="ECO:0000259" key="2">
    <source>
        <dbReference type="PROSITE" id="PS51782"/>
    </source>
</evidence>
<evidence type="ECO:0000313" key="3">
    <source>
        <dbReference type="EMBL" id="KAG2442241.1"/>
    </source>
</evidence>
<feature type="region of interest" description="Disordered" evidence="1">
    <location>
        <begin position="178"/>
        <end position="197"/>
    </location>
</feature>
<dbReference type="SMART" id="SM00257">
    <property type="entry name" value="LysM"/>
    <property type="match status" value="1"/>
</dbReference>
<reference evidence="3" key="1">
    <citation type="journal article" date="2020" name="bioRxiv">
        <title>Comparative genomics of Chlamydomonas.</title>
        <authorList>
            <person name="Craig R.J."/>
            <person name="Hasan A.R."/>
            <person name="Ness R.W."/>
            <person name="Keightley P.D."/>
        </authorList>
    </citation>
    <scope>NUCLEOTIDE SEQUENCE</scope>
    <source>
        <strain evidence="3">CCAP 11/173</strain>
    </source>
</reference>
<protein>
    <recommendedName>
        <fullName evidence="2">LysM domain-containing protein</fullName>
    </recommendedName>
</protein>
<evidence type="ECO:0000313" key="4">
    <source>
        <dbReference type="Proteomes" id="UP000613740"/>
    </source>
</evidence>
<feature type="compositionally biased region" description="Polar residues" evidence="1">
    <location>
        <begin position="1"/>
        <end position="22"/>
    </location>
</feature>
<dbReference type="InterPro" id="IPR036779">
    <property type="entry name" value="LysM_dom_sf"/>
</dbReference>
<dbReference type="InterPro" id="IPR045030">
    <property type="entry name" value="LYSM1-4"/>
</dbReference>
<dbReference type="Gene3D" id="3.10.350.10">
    <property type="entry name" value="LysM domain"/>
    <property type="match status" value="1"/>
</dbReference>
<comment type="caution">
    <text evidence="3">The sequence shown here is derived from an EMBL/GenBank/DDBJ whole genome shotgun (WGS) entry which is preliminary data.</text>
</comment>
<dbReference type="PROSITE" id="PS51782">
    <property type="entry name" value="LYSM"/>
    <property type="match status" value="1"/>
</dbReference>
<keyword evidence="4" id="KW-1185">Reference proteome</keyword>
<feature type="compositionally biased region" description="Low complexity" evidence="1">
    <location>
        <begin position="217"/>
        <end position="229"/>
    </location>
</feature>
<feature type="region of interest" description="Disordered" evidence="1">
    <location>
        <begin position="329"/>
        <end position="353"/>
    </location>
</feature>
<gene>
    <name evidence="3" type="ORF">HYH02_009725</name>
</gene>
<accession>A0A835W9S7</accession>
<dbReference type="EMBL" id="JAEHOD010000033">
    <property type="protein sequence ID" value="KAG2442241.1"/>
    <property type="molecule type" value="Genomic_DNA"/>
</dbReference>
<dbReference type="InterPro" id="IPR018392">
    <property type="entry name" value="LysM"/>
</dbReference>
<feature type="compositionally biased region" description="Gly residues" evidence="1">
    <location>
        <begin position="329"/>
        <end position="340"/>
    </location>
</feature>
<feature type="domain" description="LysM" evidence="2">
    <location>
        <begin position="33"/>
        <end position="77"/>
    </location>
</feature>
<dbReference type="Proteomes" id="UP000613740">
    <property type="component" value="Unassembled WGS sequence"/>
</dbReference>
<dbReference type="OrthoDB" id="538216at2759"/>
<dbReference type="PANTHER" id="PTHR20932:SF8">
    <property type="entry name" value="LD22649P"/>
    <property type="match status" value="1"/>
</dbReference>
<dbReference type="Pfam" id="PF01476">
    <property type="entry name" value="LysM"/>
    <property type="match status" value="1"/>
</dbReference>
<proteinExistence type="predicted"/>
<organism evidence="3 4">
    <name type="scientific">Chlamydomonas schloesseri</name>
    <dbReference type="NCBI Taxonomy" id="2026947"/>
    <lineage>
        <taxon>Eukaryota</taxon>
        <taxon>Viridiplantae</taxon>
        <taxon>Chlorophyta</taxon>
        <taxon>core chlorophytes</taxon>
        <taxon>Chlorophyceae</taxon>
        <taxon>CS clade</taxon>
        <taxon>Chlamydomonadales</taxon>
        <taxon>Chlamydomonadaceae</taxon>
        <taxon>Chlamydomonas</taxon>
    </lineage>
</organism>
<feature type="region of interest" description="Disordered" evidence="1">
    <location>
        <begin position="1"/>
        <end position="27"/>
    </location>
</feature>